<reference evidence="3" key="1">
    <citation type="submission" date="2017-02" db="EMBL/GenBank/DDBJ databases">
        <title>Natronthermophilus aegyptiacus gen. nov.,sp. nov., an aerobic, extremely halophilic alkalithermophilic archaeon isolated from the athalassohaline Wadi An Natrun, Egypt.</title>
        <authorList>
            <person name="Zhao B."/>
        </authorList>
    </citation>
    <scope>NUCLEOTIDE SEQUENCE [LARGE SCALE GENOMIC DNA]</scope>
    <source>
        <strain evidence="3">JW/NM-HA 15</strain>
    </source>
</reference>
<gene>
    <name evidence="2" type="ORF">B1756_02200</name>
</gene>
<dbReference type="InterPro" id="IPR011991">
    <property type="entry name" value="ArsR-like_HTH"/>
</dbReference>
<dbReference type="KEGG" id="naj:B1756_02200"/>
<dbReference type="SUPFAM" id="SSF46785">
    <property type="entry name" value="Winged helix' DNA-binding domain"/>
    <property type="match status" value="1"/>
</dbReference>
<protein>
    <submittedName>
        <fullName evidence="2">Transcriptional regulator</fullName>
    </submittedName>
</protein>
<accession>A0A2Z2HP32</accession>
<dbReference type="Pfam" id="PF13412">
    <property type="entry name" value="HTH_24"/>
    <property type="match status" value="1"/>
</dbReference>
<name>A0A2Z2HP32_9EURY</name>
<feature type="compositionally biased region" description="Low complexity" evidence="1">
    <location>
        <begin position="94"/>
        <end position="107"/>
    </location>
</feature>
<evidence type="ECO:0000313" key="2">
    <source>
        <dbReference type="EMBL" id="ARS88682.1"/>
    </source>
</evidence>
<organism evidence="2 3">
    <name type="scientific">Natrarchaeobaculum aegyptiacum</name>
    <dbReference type="NCBI Taxonomy" id="745377"/>
    <lineage>
        <taxon>Archaea</taxon>
        <taxon>Methanobacteriati</taxon>
        <taxon>Methanobacteriota</taxon>
        <taxon>Stenosarchaea group</taxon>
        <taxon>Halobacteria</taxon>
        <taxon>Halobacteriales</taxon>
        <taxon>Natrialbaceae</taxon>
        <taxon>Natrarchaeobaculum</taxon>
    </lineage>
</organism>
<dbReference type="Proteomes" id="UP000250088">
    <property type="component" value="Chromosome"/>
</dbReference>
<dbReference type="EMBL" id="CP019893">
    <property type="protein sequence ID" value="ARS88682.1"/>
    <property type="molecule type" value="Genomic_DNA"/>
</dbReference>
<dbReference type="InterPro" id="IPR036388">
    <property type="entry name" value="WH-like_DNA-bd_sf"/>
</dbReference>
<dbReference type="RefSeq" id="WP_086887066.1">
    <property type="nucleotide sequence ID" value="NZ_CP019893.1"/>
</dbReference>
<proteinExistence type="predicted"/>
<keyword evidence="3" id="KW-1185">Reference proteome</keyword>
<evidence type="ECO:0000313" key="3">
    <source>
        <dbReference type="Proteomes" id="UP000250088"/>
    </source>
</evidence>
<dbReference type="AlphaFoldDB" id="A0A2Z2HP32"/>
<sequence length="118" mass="12783">MKLRQPTDFLILEALEDKGRNVATNLAAHTGKSRKNINTRLPVLEDYGLVRKIGPAERSGLYEITPLGKAALVYQDQYDEADDFEALIEGPTAGGADDAANAQASFARGDDESDDSNE</sequence>
<dbReference type="GeneID" id="32892853"/>
<dbReference type="InterPro" id="IPR036390">
    <property type="entry name" value="WH_DNA-bd_sf"/>
</dbReference>
<evidence type="ECO:0000256" key="1">
    <source>
        <dbReference type="SAM" id="MobiDB-lite"/>
    </source>
</evidence>
<feature type="region of interest" description="Disordered" evidence="1">
    <location>
        <begin position="89"/>
        <end position="118"/>
    </location>
</feature>
<dbReference type="CDD" id="cd00090">
    <property type="entry name" value="HTH_ARSR"/>
    <property type="match status" value="1"/>
</dbReference>
<dbReference type="Gene3D" id="1.10.10.10">
    <property type="entry name" value="Winged helix-like DNA-binding domain superfamily/Winged helix DNA-binding domain"/>
    <property type="match status" value="1"/>
</dbReference>
<dbReference type="OrthoDB" id="338176at2157"/>